<evidence type="ECO:0000313" key="1">
    <source>
        <dbReference type="EMBL" id="CAH1603795.1"/>
    </source>
</evidence>
<organism evidence="1 2">
    <name type="scientific">Vibrio jasicida</name>
    <dbReference type="NCBI Taxonomy" id="766224"/>
    <lineage>
        <taxon>Bacteria</taxon>
        <taxon>Pseudomonadati</taxon>
        <taxon>Pseudomonadota</taxon>
        <taxon>Gammaproteobacteria</taxon>
        <taxon>Vibrionales</taxon>
        <taxon>Vibrionaceae</taxon>
        <taxon>Vibrio</taxon>
    </lineage>
</organism>
<dbReference type="EMBL" id="CAKMUD010000138">
    <property type="protein sequence ID" value="CAH1603795.1"/>
    <property type="molecule type" value="Genomic_DNA"/>
</dbReference>
<sequence length="59" mass="6478">MRCLYQFLFQPYKKCGAKPQPGVFIHPTTFQVSLPITGSVAHSSLAHLCVVSVISKLDS</sequence>
<comment type="caution">
    <text evidence="1">The sequence shown here is derived from an EMBL/GenBank/DDBJ whole genome shotgun (WGS) entry which is preliminary data.</text>
</comment>
<dbReference type="AlphaFoldDB" id="A0AAU9QZG8"/>
<accession>A0AAU9QZG8</accession>
<protein>
    <submittedName>
        <fullName evidence="1">Uncharacterized protein</fullName>
    </submittedName>
</protein>
<gene>
    <name evidence="1" type="ORF">THF1A12_80173</name>
</gene>
<name>A0AAU9QZG8_9VIBR</name>
<evidence type="ECO:0000313" key="2">
    <source>
        <dbReference type="Proteomes" id="UP001295462"/>
    </source>
</evidence>
<proteinExistence type="predicted"/>
<dbReference type="Proteomes" id="UP001295462">
    <property type="component" value="Unassembled WGS sequence"/>
</dbReference>
<reference evidence="1" key="1">
    <citation type="submission" date="2022-01" db="EMBL/GenBank/DDBJ databases">
        <authorList>
            <person name="Lagorce A."/>
        </authorList>
    </citation>
    <scope>NUCLEOTIDE SEQUENCE</scope>
    <source>
        <strain evidence="1">Th15_F1_A12</strain>
    </source>
</reference>